<evidence type="ECO:0000313" key="2">
    <source>
        <dbReference type="Proteomes" id="UP001165960"/>
    </source>
</evidence>
<name>A0ACC2RIT8_9FUNG</name>
<protein>
    <submittedName>
        <fullName evidence="1">Uncharacterized protein</fullName>
    </submittedName>
</protein>
<sequence>MKLISIIAIAFVASQDSDSAKEATPTKEIVDKVAECFKEKNCGDDVNCKAKCVGVPSPDPNVVKKTDECYSECSKAGSAGLSSCLAKCDVGFINVVGSSSSEPSDDSKESDSNSTSAKNSTGSSKSGSSSSSSSSSPTKSGDARAALVPAGSLLASGLLAISLL</sequence>
<evidence type="ECO:0000313" key="1">
    <source>
        <dbReference type="EMBL" id="KAJ9050023.1"/>
    </source>
</evidence>
<organism evidence="1 2">
    <name type="scientific">Entomophthora muscae</name>
    <dbReference type="NCBI Taxonomy" id="34485"/>
    <lineage>
        <taxon>Eukaryota</taxon>
        <taxon>Fungi</taxon>
        <taxon>Fungi incertae sedis</taxon>
        <taxon>Zoopagomycota</taxon>
        <taxon>Entomophthoromycotina</taxon>
        <taxon>Entomophthoromycetes</taxon>
        <taxon>Entomophthorales</taxon>
        <taxon>Entomophthoraceae</taxon>
        <taxon>Entomophthora</taxon>
    </lineage>
</organism>
<gene>
    <name evidence="1" type="ORF">DSO57_1018456</name>
</gene>
<dbReference type="EMBL" id="QTSX02007180">
    <property type="protein sequence ID" value="KAJ9050023.1"/>
    <property type="molecule type" value="Genomic_DNA"/>
</dbReference>
<dbReference type="Proteomes" id="UP001165960">
    <property type="component" value="Unassembled WGS sequence"/>
</dbReference>
<reference evidence="1" key="1">
    <citation type="submission" date="2022-04" db="EMBL/GenBank/DDBJ databases">
        <title>Genome of the entomopathogenic fungus Entomophthora muscae.</title>
        <authorList>
            <person name="Elya C."/>
            <person name="Lovett B.R."/>
            <person name="Lee E."/>
            <person name="Macias A.M."/>
            <person name="Hajek A.E."/>
            <person name="De Bivort B.L."/>
            <person name="Kasson M.T."/>
            <person name="De Fine Licht H.H."/>
            <person name="Stajich J.E."/>
        </authorList>
    </citation>
    <scope>NUCLEOTIDE SEQUENCE</scope>
    <source>
        <strain evidence="1">Berkeley</strain>
    </source>
</reference>
<keyword evidence="2" id="KW-1185">Reference proteome</keyword>
<proteinExistence type="predicted"/>
<comment type="caution">
    <text evidence="1">The sequence shown here is derived from an EMBL/GenBank/DDBJ whole genome shotgun (WGS) entry which is preliminary data.</text>
</comment>
<accession>A0ACC2RIT8</accession>